<evidence type="ECO:0000256" key="4">
    <source>
        <dbReference type="ARBA" id="ARBA00022741"/>
    </source>
</evidence>
<dbReference type="Pfam" id="PF02149">
    <property type="entry name" value="KA1"/>
    <property type="match status" value="1"/>
</dbReference>
<dbReference type="Proteomes" id="UP000054144">
    <property type="component" value="Unassembled WGS sequence"/>
</dbReference>
<comment type="catalytic activity">
    <reaction evidence="7">
        <text>L-threonyl-[protein] + ATP = O-phospho-L-threonyl-[protein] + ADP + H(+)</text>
        <dbReference type="Rhea" id="RHEA:46608"/>
        <dbReference type="Rhea" id="RHEA-COMP:11060"/>
        <dbReference type="Rhea" id="RHEA-COMP:11605"/>
        <dbReference type="ChEBI" id="CHEBI:15378"/>
        <dbReference type="ChEBI" id="CHEBI:30013"/>
        <dbReference type="ChEBI" id="CHEBI:30616"/>
        <dbReference type="ChEBI" id="CHEBI:61977"/>
        <dbReference type="ChEBI" id="CHEBI:456216"/>
        <dbReference type="EC" id="2.7.11.1"/>
    </reaction>
</comment>
<feature type="domain" description="KA1" evidence="9">
    <location>
        <begin position="65"/>
        <end position="110"/>
    </location>
</feature>
<keyword evidence="4" id="KW-0547">Nucleotide-binding</keyword>
<dbReference type="OrthoDB" id="193931at2759"/>
<dbReference type="PROSITE" id="PS50032">
    <property type="entry name" value="KA1"/>
    <property type="match status" value="1"/>
</dbReference>
<dbReference type="InterPro" id="IPR001772">
    <property type="entry name" value="KA1_dom"/>
</dbReference>
<dbReference type="Gene3D" id="3.30.310.80">
    <property type="entry name" value="Kinase associated domain 1, KA1"/>
    <property type="match status" value="1"/>
</dbReference>
<evidence type="ECO:0000259" key="9">
    <source>
        <dbReference type="PROSITE" id="PS50032"/>
    </source>
</evidence>
<evidence type="ECO:0000256" key="8">
    <source>
        <dbReference type="ARBA" id="ARBA00048679"/>
    </source>
</evidence>
<accession>A0A0D7AD00</accession>
<feature type="non-terminal residue" evidence="10">
    <location>
        <position position="110"/>
    </location>
</feature>
<evidence type="ECO:0000256" key="7">
    <source>
        <dbReference type="ARBA" id="ARBA00047899"/>
    </source>
</evidence>
<evidence type="ECO:0000256" key="2">
    <source>
        <dbReference type="ARBA" id="ARBA00022527"/>
    </source>
</evidence>
<proteinExistence type="predicted"/>
<keyword evidence="5" id="KW-0418">Kinase</keyword>
<evidence type="ECO:0000256" key="5">
    <source>
        <dbReference type="ARBA" id="ARBA00022777"/>
    </source>
</evidence>
<dbReference type="SUPFAM" id="SSF103243">
    <property type="entry name" value="KA1-like"/>
    <property type="match status" value="1"/>
</dbReference>
<evidence type="ECO:0000256" key="6">
    <source>
        <dbReference type="ARBA" id="ARBA00022840"/>
    </source>
</evidence>
<evidence type="ECO:0000256" key="1">
    <source>
        <dbReference type="ARBA" id="ARBA00012513"/>
    </source>
</evidence>
<reference evidence="10 11" key="1">
    <citation type="journal article" date="2015" name="Fungal Genet. Biol.">
        <title>Evolution of novel wood decay mechanisms in Agaricales revealed by the genome sequences of Fistulina hepatica and Cylindrobasidium torrendii.</title>
        <authorList>
            <person name="Floudas D."/>
            <person name="Held B.W."/>
            <person name="Riley R."/>
            <person name="Nagy L.G."/>
            <person name="Koehler G."/>
            <person name="Ransdell A.S."/>
            <person name="Younus H."/>
            <person name="Chow J."/>
            <person name="Chiniquy J."/>
            <person name="Lipzen A."/>
            <person name="Tritt A."/>
            <person name="Sun H."/>
            <person name="Haridas S."/>
            <person name="LaButti K."/>
            <person name="Ohm R.A."/>
            <person name="Kues U."/>
            <person name="Blanchette R.A."/>
            <person name="Grigoriev I.V."/>
            <person name="Minto R.E."/>
            <person name="Hibbett D.S."/>
        </authorList>
    </citation>
    <scope>NUCLEOTIDE SEQUENCE [LARGE SCALE GENOMIC DNA]</scope>
    <source>
        <strain evidence="10 11">ATCC 64428</strain>
    </source>
</reference>
<comment type="catalytic activity">
    <reaction evidence="8">
        <text>L-seryl-[protein] + ATP = O-phospho-L-seryl-[protein] + ADP + H(+)</text>
        <dbReference type="Rhea" id="RHEA:17989"/>
        <dbReference type="Rhea" id="RHEA-COMP:9863"/>
        <dbReference type="Rhea" id="RHEA-COMP:11604"/>
        <dbReference type="ChEBI" id="CHEBI:15378"/>
        <dbReference type="ChEBI" id="CHEBI:29999"/>
        <dbReference type="ChEBI" id="CHEBI:30616"/>
        <dbReference type="ChEBI" id="CHEBI:83421"/>
        <dbReference type="ChEBI" id="CHEBI:456216"/>
        <dbReference type="EC" id="2.7.11.1"/>
    </reaction>
</comment>
<keyword evidence="6" id="KW-0067">ATP-binding</keyword>
<dbReference type="AlphaFoldDB" id="A0A0D7AD00"/>
<organism evidence="10 11">
    <name type="scientific">Fistulina hepatica ATCC 64428</name>
    <dbReference type="NCBI Taxonomy" id="1128425"/>
    <lineage>
        <taxon>Eukaryota</taxon>
        <taxon>Fungi</taxon>
        <taxon>Dikarya</taxon>
        <taxon>Basidiomycota</taxon>
        <taxon>Agaricomycotina</taxon>
        <taxon>Agaricomycetes</taxon>
        <taxon>Agaricomycetidae</taxon>
        <taxon>Agaricales</taxon>
        <taxon>Fistulinaceae</taxon>
        <taxon>Fistulina</taxon>
    </lineage>
</organism>
<keyword evidence="2" id="KW-0723">Serine/threonine-protein kinase</keyword>
<evidence type="ECO:0000313" key="10">
    <source>
        <dbReference type="EMBL" id="KIY48545.1"/>
    </source>
</evidence>
<evidence type="ECO:0000313" key="11">
    <source>
        <dbReference type="Proteomes" id="UP000054144"/>
    </source>
</evidence>
<dbReference type="EC" id="2.7.11.1" evidence="1"/>
<dbReference type="InterPro" id="IPR028375">
    <property type="entry name" value="KA1/Ssp2_C"/>
</dbReference>
<dbReference type="EMBL" id="KN881832">
    <property type="protein sequence ID" value="KIY48545.1"/>
    <property type="molecule type" value="Genomic_DNA"/>
</dbReference>
<protein>
    <recommendedName>
        <fullName evidence="1">non-specific serine/threonine protein kinase</fullName>
        <ecNumber evidence="1">2.7.11.1</ecNumber>
    </recommendedName>
</protein>
<dbReference type="GO" id="GO:0005524">
    <property type="term" value="F:ATP binding"/>
    <property type="evidence" value="ECO:0007669"/>
    <property type="project" value="UniProtKB-KW"/>
</dbReference>
<gene>
    <name evidence="10" type="ORF">FISHEDRAFT_25825</name>
</gene>
<dbReference type="GO" id="GO:0004674">
    <property type="term" value="F:protein serine/threonine kinase activity"/>
    <property type="evidence" value="ECO:0007669"/>
    <property type="project" value="UniProtKB-KW"/>
</dbReference>
<sequence length="110" mass="12433">HHGAVDVEMVTTGAPSEVMKAVREALGRMGLELYVESEYKYRCIRPNGLLAVDSSSDVLYGDIPTEDAGDEVRFSVELTRLDRLEGTYSLDIRRLKGNLRSYKFVYDTVR</sequence>
<keyword evidence="3" id="KW-0808">Transferase</keyword>
<keyword evidence="11" id="KW-1185">Reference proteome</keyword>
<evidence type="ECO:0000256" key="3">
    <source>
        <dbReference type="ARBA" id="ARBA00022679"/>
    </source>
</evidence>
<feature type="non-terminal residue" evidence="10">
    <location>
        <position position="1"/>
    </location>
</feature>
<name>A0A0D7AD00_9AGAR</name>